<keyword evidence="2" id="KW-1003">Cell membrane</keyword>
<protein>
    <recommendedName>
        <fullName evidence="11">Ionotropic receptor</fullName>
    </recommendedName>
</protein>
<name>A0A8R2LWZ5_BOMMO</name>
<comment type="subcellular location">
    <subcellularLocation>
        <location evidence="1">Cell membrane</location>
        <topology evidence="1">Multi-pass membrane protein</topology>
    </subcellularLocation>
</comment>
<dbReference type="AlphaFoldDB" id="A0A8R2LWZ5"/>
<evidence type="ECO:0000256" key="5">
    <source>
        <dbReference type="ARBA" id="ARBA00023136"/>
    </source>
</evidence>
<accession>A0A8R2LWZ5</accession>
<feature type="transmembrane region" description="Helical" evidence="8">
    <location>
        <begin position="556"/>
        <end position="577"/>
    </location>
</feature>
<feature type="transmembrane region" description="Helical" evidence="8">
    <location>
        <begin position="315"/>
        <end position="338"/>
    </location>
</feature>
<dbReference type="RefSeq" id="XP_037868527.1">
    <property type="nucleotide sequence ID" value="XM_038012599.2"/>
</dbReference>
<evidence type="ECO:0000256" key="4">
    <source>
        <dbReference type="ARBA" id="ARBA00022989"/>
    </source>
</evidence>
<evidence type="ECO:0000313" key="9">
    <source>
        <dbReference type="EnsemblMetazoa" id="XP_037868527.1"/>
    </source>
</evidence>
<sequence>MKFTHAVTNVDYNDHETEEDAPSYSNTIVIDCHNMTHFEMSVKKILKNPYWHPHANIIVYYREKDNMLDVAKIFFILWFYKACNIVIAQFDRDDNSFFVHNFSPFISEKYTLQRHIGCWKVKYLGSPVRSFETSFECEETCDNVTLHSAYRANNLGTCLGIETLKLSFFERQHIKQVNLFEDKGSNLHGYTLRTYTVEVPPFMMIDEHENGTFTIGGRDGSIWNLLSKLMNFTVDLSPSVDDMKKPFNFELTIQQVFSYTLRKGDLYLIPIYQFDIPVIQVDNTFPVKDSGVCFAAHRAKFSKITYDINLFFENYVFLLQFFFCFLSVWFTFVLFSAIERRELRFDQIGKDYLNCLRNILLISLYKPPQLWSFRVFLTISIWSFFILSFASQAAIISFFTALKRGKEVNTFEDIIEKGYPIEGMASPDVVLPDTEEKFQKINSKIVPILDIYGCIQRMNNETHLFCLIDCAIGRYLERNLLNEYGEQYLHIPKDRIHSYYLNIIFPKHSVLTERYNKYMMIFIEAGLVHKWEQYKFNQIKTEGIVKPLSMQDFKGILSQLIFNAGLSTVTFFIELLLKKWSNSKLKLTCFNMK</sequence>
<dbReference type="PANTHER" id="PTHR42643:SF24">
    <property type="entry name" value="IONOTROPIC RECEPTOR 60A"/>
    <property type="match status" value="1"/>
</dbReference>
<evidence type="ECO:0000256" key="2">
    <source>
        <dbReference type="ARBA" id="ARBA00022475"/>
    </source>
</evidence>
<reference evidence="9" key="2">
    <citation type="submission" date="2022-06" db="UniProtKB">
        <authorList>
            <consortium name="EnsemblMetazoa"/>
        </authorList>
    </citation>
    <scope>IDENTIFICATION</scope>
    <source>
        <strain evidence="9">p50T (Dazao)</strain>
    </source>
</reference>
<keyword evidence="3 8" id="KW-0812">Transmembrane</keyword>
<evidence type="ECO:0008006" key="11">
    <source>
        <dbReference type="Google" id="ProtNLM"/>
    </source>
</evidence>
<dbReference type="GO" id="GO:0005886">
    <property type="term" value="C:plasma membrane"/>
    <property type="evidence" value="ECO:0007669"/>
    <property type="project" value="UniProtKB-SubCell"/>
</dbReference>
<evidence type="ECO:0000256" key="8">
    <source>
        <dbReference type="SAM" id="Phobius"/>
    </source>
</evidence>
<dbReference type="KEGG" id="bmor:110386245"/>
<keyword evidence="5 8" id="KW-0472">Membrane</keyword>
<keyword evidence="4 8" id="KW-1133">Transmembrane helix</keyword>
<dbReference type="GeneID" id="110386245"/>
<keyword evidence="6" id="KW-0675">Receptor</keyword>
<dbReference type="SUPFAM" id="SSF53850">
    <property type="entry name" value="Periplasmic binding protein-like II"/>
    <property type="match status" value="1"/>
</dbReference>
<dbReference type="InterPro" id="IPR052192">
    <property type="entry name" value="Insect_Ionotropic_Sensory_Rcpt"/>
</dbReference>
<reference evidence="10" key="1">
    <citation type="journal article" date="2008" name="Insect Biochem. Mol. Biol.">
        <title>The genome of a lepidopteran model insect, the silkworm Bombyx mori.</title>
        <authorList>
            <consortium name="International Silkworm Genome Consortium"/>
        </authorList>
    </citation>
    <scope>NUCLEOTIDE SEQUENCE [LARGE SCALE GENOMIC DNA]</scope>
    <source>
        <strain evidence="10">p50T</strain>
    </source>
</reference>
<feature type="transmembrane region" description="Helical" evidence="8">
    <location>
        <begin position="375"/>
        <end position="399"/>
    </location>
</feature>
<keyword evidence="7" id="KW-0325">Glycoprotein</keyword>
<evidence type="ECO:0000256" key="6">
    <source>
        <dbReference type="ARBA" id="ARBA00023170"/>
    </source>
</evidence>
<dbReference type="Gene3D" id="3.40.190.10">
    <property type="entry name" value="Periplasmic binding protein-like II"/>
    <property type="match status" value="1"/>
</dbReference>
<proteinExistence type="predicted"/>
<evidence type="ECO:0000313" key="10">
    <source>
        <dbReference type="Proteomes" id="UP000005204"/>
    </source>
</evidence>
<dbReference type="PANTHER" id="PTHR42643">
    <property type="entry name" value="IONOTROPIC RECEPTOR 20A-RELATED"/>
    <property type="match status" value="1"/>
</dbReference>
<evidence type="ECO:0000256" key="1">
    <source>
        <dbReference type="ARBA" id="ARBA00004651"/>
    </source>
</evidence>
<dbReference type="EnsemblMetazoa" id="XM_038012599.1">
    <property type="protein sequence ID" value="XP_037868527.1"/>
    <property type="gene ID" value="LOC110386245"/>
</dbReference>
<organism evidence="9 10">
    <name type="scientific">Bombyx mori</name>
    <name type="common">Silk moth</name>
    <dbReference type="NCBI Taxonomy" id="7091"/>
    <lineage>
        <taxon>Eukaryota</taxon>
        <taxon>Metazoa</taxon>
        <taxon>Ecdysozoa</taxon>
        <taxon>Arthropoda</taxon>
        <taxon>Hexapoda</taxon>
        <taxon>Insecta</taxon>
        <taxon>Pterygota</taxon>
        <taxon>Neoptera</taxon>
        <taxon>Endopterygota</taxon>
        <taxon>Lepidoptera</taxon>
        <taxon>Glossata</taxon>
        <taxon>Ditrysia</taxon>
        <taxon>Bombycoidea</taxon>
        <taxon>Bombycidae</taxon>
        <taxon>Bombycinae</taxon>
        <taxon>Bombyx</taxon>
    </lineage>
</organism>
<evidence type="ECO:0000256" key="7">
    <source>
        <dbReference type="ARBA" id="ARBA00023180"/>
    </source>
</evidence>
<dbReference type="Proteomes" id="UP000005204">
    <property type="component" value="Unassembled WGS sequence"/>
</dbReference>
<evidence type="ECO:0000256" key="3">
    <source>
        <dbReference type="ARBA" id="ARBA00022692"/>
    </source>
</evidence>
<keyword evidence="10" id="KW-1185">Reference proteome</keyword>